<dbReference type="InterPro" id="IPR054708">
    <property type="entry name" value="MTPAP-like_central"/>
</dbReference>
<dbReference type="AlphaFoldDB" id="U6GKX7"/>
<dbReference type="GO" id="GO:0031123">
    <property type="term" value="P:RNA 3'-end processing"/>
    <property type="evidence" value="ECO:0007669"/>
    <property type="project" value="TreeGrafter"/>
</dbReference>
<dbReference type="SUPFAM" id="SSF81631">
    <property type="entry name" value="PAP/OAS1 substrate-binding domain"/>
    <property type="match status" value="1"/>
</dbReference>
<evidence type="ECO:0000313" key="2">
    <source>
        <dbReference type="EMBL" id="CDI79938.1"/>
    </source>
</evidence>
<gene>
    <name evidence="2" type="ORF">EAH_00047430</name>
</gene>
<dbReference type="Gene3D" id="3.30.460.10">
    <property type="entry name" value="Beta Polymerase, domain 2"/>
    <property type="match status" value="1"/>
</dbReference>
<dbReference type="GeneID" id="25272813"/>
<protein>
    <recommendedName>
        <fullName evidence="1">Poly(A) RNA polymerase mitochondrial-like central palm domain-containing protein</fullName>
    </recommendedName>
</protein>
<reference evidence="2" key="2">
    <citation type="submission" date="2013-10" db="EMBL/GenBank/DDBJ databases">
        <authorList>
            <person name="Aslett M."/>
        </authorList>
    </citation>
    <scope>NUCLEOTIDE SEQUENCE</scope>
    <source>
        <strain evidence="2">Houghton</strain>
    </source>
</reference>
<dbReference type="GO" id="GO:0016779">
    <property type="term" value="F:nucleotidyltransferase activity"/>
    <property type="evidence" value="ECO:0007669"/>
    <property type="project" value="TreeGrafter"/>
</dbReference>
<dbReference type="Proteomes" id="UP000018050">
    <property type="component" value="Unassembled WGS sequence"/>
</dbReference>
<dbReference type="PANTHER" id="PTHR12271">
    <property type="entry name" value="POLY A POLYMERASE CID PAP -RELATED"/>
    <property type="match status" value="1"/>
</dbReference>
<accession>U6GKX7</accession>
<dbReference type="InterPro" id="IPR043519">
    <property type="entry name" value="NT_sf"/>
</dbReference>
<dbReference type="VEuPathDB" id="ToxoDB:EAH_00047430"/>
<feature type="domain" description="Poly(A) RNA polymerase mitochondrial-like central palm" evidence="1">
    <location>
        <begin position="12"/>
        <end position="138"/>
    </location>
</feature>
<proteinExistence type="predicted"/>
<dbReference type="OrthoDB" id="354772at2759"/>
<dbReference type="RefSeq" id="XP_013250027.1">
    <property type="nucleotide sequence ID" value="XM_013394573.1"/>
</dbReference>
<dbReference type="Pfam" id="PF22600">
    <property type="entry name" value="MTPAP-like_central"/>
    <property type="match status" value="1"/>
</dbReference>
<sequence>MPPYKQQLAAAIAALDASLQPRAQQHELKRVLLQVLRPLLQHHLGGSLATFGSCSNGFWVKGSDIDACLLLPGVLQKSEQLAKLRVTKYLTETFSIGTAEVIPAQVPIAKVVGADKLSLIDVSVSNSAALCNSALVKTLAETDTRVLLLGRLLKHWASQRGINNRDIELPEASLEGAQPTAAAAATAATAAAAAATAARGAAAPQRGTAKGIGDRLQGDDPSCLPFISDSAKIKEIMKRHPKNEETVEELLRGFFHFYGYALPRLRCEGSVVLDLYDASLHVGSEEIDPRQLHAYAAAPKAAAAAAAAAETQEGLLGGPPSLIQEQRETLLQLHARSSKLFAALPRCAALAQPLPYTSSTSNSNSSSSSSSSRLCLAAAAPVLLMRCPLSRCIVNRFSVHAWASILSEFVRGHLLLELLLQQQQQEQQQKDQQQQPKQQQKQQKQQQEQQQQISFDLLFKPLEVAHKDRAKADTYAYRRFAAALARSQGLLPHPAAAAAAAATAATVAAAAPAPAAARAAARGR</sequence>
<reference evidence="2" key="1">
    <citation type="submission" date="2013-10" db="EMBL/GenBank/DDBJ databases">
        <title>Genomic analysis of the causative agents of coccidiosis in chickens.</title>
        <authorList>
            <person name="Reid A.J."/>
            <person name="Blake D."/>
            <person name="Billington K."/>
            <person name="Browne H."/>
            <person name="Dunn M."/>
            <person name="Hung S."/>
            <person name="Kawahara F."/>
            <person name="Miranda-Saavedra D."/>
            <person name="Mourier T."/>
            <person name="Nagra H."/>
            <person name="Otto T.D."/>
            <person name="Rawlings N."/>
            <person name="Sanchez A."/>
            <person name="Sanders M."/>
            <person name="Subramaniam C."/>
            <person name="Tay Y."/>
            <person name="Dear P."/>
            <person name="Doerig C."/>
            <person name="Gruber A."/>
            <person name="Parkinson J."/>
            <person name="Shirley M."/>
            <person name="Wan K.L."/>
            <person name="Berriman M."/>
            <person name="Tomley F."/>
            <person name="Pain A."/>
        </authorList>
    </citation>
    <scope>NUCLEOTIDE SEQUENCE</scope>
    <source>
        <strain evidence="2">Houghton</strain>
    </source>
</reference>
<dbReference type="EMBL" id="HG671109">
    <property type="protein sequence ID" value="CDI79938.1"/>
    <property type="molecule type" value="Genomic_DNA"/>
</dbReference>
<dbReference type="PANTHER" id="PTHR12271:SF40">
    <property type="entry name" value="POLY(A) RNA POLYMERASE GLD2"/>
    <property type="match status" value="1"/>
</dbReference>
<dbReference type="OMA" id="CEGRIAQ"/>
<evidence type="ECO:0000313" key="3">
    <source>
        <dbReference type="Proteomes" id="UP000018050"/>
    </source>
</evidence>
<keyword evidence="3" id="KW-1185">Reference proteome</keyword>
<dbReference type="CDD" id="cd05402">
    <property type="entry name" value="NT_PAP_TUTase"/>
    <property type="match status" value="1"/>
</dbReference>
<evidence type="ECO:0000259" key="1">
    <source>
        <dbReference type="Pfam" id="PF22600"/>
    </source>
</evidence>
<name>U6GKX7_EIMAC</name>
<organism evidence="2 3">
    <name type="scientific">Eimeria acervulina</name>
    <name type="common">Coccidian parasite</name>
    <dbReference type="NCBI Taxonomy" id="5801"/>
    <lineage>
        <taxon>Eukaryota</taxon>
        <taxon>Sar</taxon>
        <taxon>Alveolata</taxon>
        <taxon>Apicomplexa</taxon>
        <taxon>Conoidasida</taxon>
        <taxon>Coccidia</taxon>
        <taxon>Eucoccidiorida</taxon>
        <taxon>Eimeriorina</taxon>
        <taxon>Eimeriidae</taxon>
        <taxon>Eimeria</taxon>
    </lineage>
</organism>
<dbReference type="SUPFAM" id="SSF81301">
    <property type="entry name" value="Nucleotidyltransferase"/>
    <property type="match status" value="1"/>
</dbReference>